<evidence type="ECO:0000313" key="7">
    <source>
        <dbReference type="Proteomes" id="UP000812961"/>
    </source>
</evidence>
<gene>
    <name evidence="6" type="ORF">K1Y79_14240</name>
</gene>
<evidence type="ECO:0000256" key="2">
    <source>
        <dbReference type="SAM" id="SignalP"/>
    </source>
</evidence>
<dbReference type="Pfam" id="PF03372">
    <property type="entry name" value="Exo_endo_phos"/>
    <property type="match status" value="1"/>
</dbReference>
<name>A0ABS7GCU2_9BACT</name>
<dbReference type="Gene3D" id="3.60.10.10">
    <property type="entry name" value="Endonuclease/exonuclease/phosphatase"/>
    <property type="match status" value="1"/>
</dbReference>
<dbReference type="NCBIfam" id="TIGR04183">
    <property type="entry name" value="Por_Secre_tail"/>
    <property type="match status" value="1"/>
</dbReference>
<evidence type="ECO:0000313" key="6">
    <source>
        <dbReference type="EMBL" id="MBW8685495.1"/>
    </source>
</evidence>
<sequence>MKRNLLIALAMACFAGAHAQTQPAAQPLPYQQSFASLLSTSTTYPDGWQGWTLTGSPSGNFNILPPAADKALATGSASSTANGVYNYSGKLGFLNSGSADNSLVLAVSTSGQTNVAVQYDVMTLRNPYDGASNTRINEVTLQYRVGATGNFTDITGIAYQNGTTQQTGSGVTAPLDSARRTLVLPADCDNQPLVQLRWVNRQISGGGSRPSFAVDNISVGSGSADVTPPALDSLSPANRSINVAPAAQPVATFSESVKAGTGRIVIHNRTTGNVLAIPADSSIVYFNGRNVTVGTGLQPQQQYYITIEPGAVLDLSDNAYGGLTDTSAWSFTTGSQQLTFDFNVCAAGNITGGFRQYSVTGAQQWDCTTFGRSSNGVQINGYSGGAIANEDWLISPAFDFSGFDYPLLNFYSRTAFSGPSLQLRVSTNYDGVSNPNTATWTAVNGRFPALLSDSWILSDSINLAAFKQPGVYLAFVYTSSPSAGAARWTIDDVSVVNSTAAPQPSLDLSATSIDFDYVPAGQMSAPLPFTFQANDFTGALTVNVSGNFTIATDSAGSFGKTLTYQQAALNNGLKTVWVKFQPASADQSYSGAITFSADSLTFQSIGLSGTSLRSLKVVNWNIEWFGSPVQNPANDDLQQANVATLLKRMDADIYALAEVVDTARFRAVANQLPGYSYVIADFGSYADSIKDVDYVTAQKLAFLYKTSVIRSIRSYGVLRQGGSSNAYYHWSSGRFPFLLEAKAKLNNDSALIRFVLLHAKANTGNAADKIESWNRRRNGALELKDSLDAQYPTANLIVLGDFNDAFDKTITTELAPDTTTSYIDFINDSAHYKPVTLPLSLRGEKSTVSYNTVIDNVLISDEMALSYLPGSARIWREVESLVNSYSTTTTDHYPVQTNYNLRILARPAELEFEAVVDTGDVKLTWSAPYELNIRNYVIQRSRNQSQFESVDTVVARGTTSQPVSYEAHDTRPWLGVSYYRLKITSLDGSVSYSENQRVIVTVRDLLQKLFWCIFGRQLQIWLDMEKGGPAVMQLVDMQGHIRYQKQLILDRGRNLRSLDISNLTSGIYILRVQSREGTQVSKIVVSH</sequence>
<protein>
    <submittedName>
        <fullName evidence="6">Ig-like domain-containing protein</fullName>
    </submittedName>
</protein>
<accession>A0ABS7GCU2</accession>
<dbReference type="RefSeq" id="WP_220250771.1">
    <property type="nucleotide sequence ID" value="NZ_JAICCF010000002.1"/>
</dbReference>
<comment type="caution">
    <text evidence="6">The sequence shown here is derived from an EMBL/GenBank/DDBJ whole genome shotgun (WGS) entry which is preliminary data.</text>
</comment>
<feature type="chain" id="PRO_5045600635" evidence="2">
    <location>
        <begin position="20"/>
        <end position="1087"/>
    </location>
</feature>
<reference evidence="6 7" key="1">
    <citation type="submission" date="2021-08" db="EMBL/GenBank/DDBJ databases">
        <title>The genome sequence of Chitinophaga sp. B61.</title>
        <authorList>
            <person name="Zhang X."/>
        </authorList>
    </citation>
    <scope>NUCLEOTIDE SEQUENCE [LARGE SCALE GENOMIC DNA]</scope>
    <source>
        <strain evidence="6 7">B61</strain>
    </source>
</reference>
<dbReference type="NCBIfam" id="NF038128">
    <property type="entry name" value="choice_anch_J"/>
    <property type="match status" value="1"/>
</dbReference>
<dbReference type="Gene3D" id="2.60.120.200">
    <property type="match status" value="1"/>
</dbReference>
<evidence type="ECO:0000256" key="1">
    <source>
        <dbReference type="ARBA" id="ARBA00022729"/>
    </source>
</evidence>
<keyword evidence="7" id="KW-1185">Reference proteome</keyword>
<dbReference type="Proteomes" id="UP000812961">
    <property type="component" value="Unassembled WGS sequence"/>
</dbReference>
<feature type="domain" description="Secretion system C-terminal sorting" evidence="5">
    <location>
        <begin position="1030"/>
        <end position="1085"/>
    </location>
</feature>
<dbReference type="EMBL" id="JAICCF010000002">
    <property type="protein sequence ID" value="MBW8685495.1"/>
    <property type="molecule type" value="Genomic_DNA"/>
</dbReference>
<feature type="domain" description="Endonuclease/exonuclease/phosphatase" evidence="3">
    <location>
        <begin position="619"/>
        <end position="826"/>
    </location>
</feature>
<evidence type="ECO:0000259" key="3">
    <source>
        <dbReference type="Pfam" id="PF03372"/>
    </source>
</evidence>
<feature type="signal peptide" evidence="2">
    <location>
        <begin position="1"/>
        <end position="19"/>
    </location>
</feature>
<dbReference type="SUPFAM" id="SSF56219">
    <property type="entry name" value="DNase I-like"/>
    <property type="match status" value="1"/>
</dbReference>
<dbReference type="InterPro" id="IPR036691">
    <property type="entry name" value="Endo/exonu/phosph_ase_sf"/>
</dbReference>
<dbReference type="Pfam" id="PF18962">
    <property type="entry name" value="Por_Secre_tail"/>
    <property type="match status" value="1"/>
</dbReference>
<proteinExistence type="predicted"/>
<keyword evidence="1 2" id="KW-0732">Signal</keyword>
<dbReference type="InterPro" id="IPR032812">
    <property type="entry name" value="SbsA_Ig"/>
</dbReference>
<dbReference type="Gene3D" id="2.60.120.260">
    <property type="entry name" value="Galactose-binding domain-like"/>
    <property type="match status" value="1"/>
</dbReference>
<evidence type="ECO:0000259" key="5">
    <source>
        <dbReference type="Pfam" id="PF18962"/>
    </source>
</evidence>
<feature type="domain" description="SbsA Ig-like" evidence="4">
    <location>
        <begin position="225"/>
        <end position="333"/>
    </location>
</feature>
<dbReference type="Pfam" id="PF13205">
    <property type="entry name" value="Big_5"/>
    <property type="match status" value="1"/>
</dbReference>
<evidence type="ECO:0000259" key="4">
    <source>
        <dbReference type="Pfam" id="PF13205"/>
    </source>
</evidence>
<dbReference type="InterPro" id="IPR005135">
    <property type="entry name" value="Endo/exonuclease/phosphatase"/>
</dbReference>
<dbReference type="InterPro" id="IPR026444">
    <property type="entry name" value="Secre_tail"/>
</dbReference>
<organism evidence="6 7">
    <name type="scientific">Chitinophaga rhizophila</name>
    <dbReference type="NCBI Taxonomy" id="2866212"/>
    <lineage>
        <taxon>Bacteria</taxon>
        <taxon>Pseudomonadati</taxon>
        <taxon>Bacteroidota</taxon>
        <taxon>Chitinophagia</taxon>
        <taxon>Chitinophagales</taxon>
        <taxon>Chitinophagaceae</taxon>
        <taxon>Chitinophaga</taxon>
    </lineage>
</organism>